<evidence type="ECO:0000313" key="2">
    <source>
        <dbReference type="EMBL" id="VDR38258.1"/>
    </source>
</evidence>
<name>A0A3P8KEK9_TSUPA</name>
<protein>
    <submittedName>
        <fullName evidence="2">GAD-like domain</fullName>
    </submittedName>
</protein>
<dbReference type="AlphaFoldDB" id="A0A3P8KEK9"/>
<dbReference type="Proteomes" id="UP000271626">
    <property type="component" value="Chromosome"/>
</dbReference>
<dbReference type="EMBL" id="LR131273">
    <property type="protein sequence ID" value="VDR38258.1"/>
    <property type="molecule type" value="Genomic_DNA"/>
</dbReference>
<reference evidence="2 3" key="1">
    <citation type="submission" date="2018-12" db="EMBL/GenBank/DDBJ databases">
        <authorList>
            <consortium name="Pathogen Informatics"/>
        </authorList>
    </citation>
    <scope>NUCLEOTIDE SEQUENCE [LARGE SCALE GENOMIC DNA]</scope>
    <source>
        <strain evidence="2 3">NCTC10741</strain>
    </source>
</reference>
<accession>A0A3P8KEK9</accession>
<evidence type="ECO:0000256" key="1">
    <source>
        <dbReference type="SAM" id="MobiDB-lite"/>
    </source>
</evidence>
<evidence type="ECO:0000313" key="3">
    <source>
        <dbReference type="Proteomes" id="UP000271626"/>
    </source>
</evidence>
<organism evidence="2 3">
    <name type="scientific">Tsukamurella paurometabola</name>
    <name type="common">Corynebacterium paurometabolum</name>
    <dbReference type="NCBI Taxonomy" id="2061"/>
    <lineage>
        <taxon>Bacteria</taxon>
        <taxon>Bacillati</taxon>
        <taxon>Actinomycetota</taxon>
        <taxon>Actinomycetes</taxon>
        <taxon>Mycobacteriales</taxon>
        <taxon>Tsukamurellaceae</taxon>
        <taxon>Tsukamurella</taxon>
    </lineage>
</organism>
<proteinExistence type="predicted"/>
<feature type="region of interest" description="Disordered" evidence="1">
    <location>
        <begin position="1"/>
        <end position="20"/>
    </location>
</feature>
<sequence length="326" mass="36024">MSENESASRSGDEQSRAVGSAQRIGQFLDVIDRVWGEPLGWDLADEENAATVADRLTRYGPLVPELMVRLWSRYGFAGFQDRQIWLCDPAMPIAKILDARLCDPNPDNNPETCTIPGGGCGQQGKTYISQGWIPLLRDGFGTILTYAPTTGEYFVIDTSLGRILATGSERYVDRDDPEAMLYNQLVLGPWTDGYFHEILDGTAETYGDIGAETFYSSFGALLARHLALPDGQDFAPVIVHPVDPGILLQAALHAYLEDYSNKHAIDDPAVNPYVEALSRPLNNDETHYDENAYVREAPDSFSVNFQAYCLRRFGAPLEAVTFDVLG</sequence>
<gene>
    <name evidence="2" type="ORF">NCTC10741_01374</name>
</gene>
<dbReference type="RefSeq" id="WP_164711537.1">
    <property type="nucleotide sequence ID" value="NZ_CP085954.1"/>
</dbReference>